<evidence type="ECO:0000313" key="2">
    <source>
        <dbReference type="Proteomes" id="UP000608890"/>
    </source>
</evidence>
<reference evidence="1" key="1">
    <citation type="journal article" date="2014" name="Int. J. Syst. Evol. Microbiol.">
        <title>Complete genome sequence of Corynebacterium casei LMG S-19264T (=DSM 44701T), isolated from a smear-ripened cheese.</title>
        <authorList>
            <consortium name="US DOE Joint Genome Institute (JGI-PGF)"/>
            <person name="Walter F."/>
            <person name="Albersmeier A."/>
            <person name="Kalinowski J."/>
            <person name="Ruckert C."/>
        </authorList>
    </citation>
    <scope>NUCLEOTIDE SEQUENCE</scope>
    <source>
        <strain evidence="1">CGMCC 4.7312</strain>
    </source>
</reference>
<name>A0A917TKV2_9ACTN</name>
<comment type="caution">
    <text evidence="1">The sequence shown here is derived from an EMBL/GenBank/DDBJ whole genome shotgun (WGS) entry which is preliminary data.</text>
</comment>
<organism evidence="1 2">
    <name type="scientific">Micromonospora sonchi</name>
    <dbReference type="NCBI Taxonomy" id="1763543"/>
    <lineage>
        <taxon>Bacteria</taxon>
        <taxon>Bacillati</taxon>
        <taxon>Actinomycetota</taxon>
        <taxon>Actinomycetes</taxon>
        <taxon>Micromonosporales</taxon>
        <taxon>Micromonosporaceae</taxon>
        <taxon>Micromonospora</taxon>
    </lineage>
</organism>
<sequence length="79" mass="8599">MECDYCGLATGAVARWEVSAGHPGDGMTRYVCARHENAARAQVGMVGEVQVIETNVEYWRRLAQVVVLPLRPEPVGEAA</sequence>
<evidence type="ECO:0000313" key="1">
    <source>
        <dbReference type="EMBL" id="GGM26894.1"/>
    </source>
</evidence>
<proteinExistence type="predicted"/>
<gene>
    <name evidence="1" type="ORF">GCM10011608_09610</name>
</gene>
<dbReference type="Proteomes" id="UP000608890">
    <property type="component" value="Unassembled WGS sequence"/>
</dbReference>
<reference evidence="1" key="2">
    <citation type="submission" date="2020-09" db="EMBL/GenBank/DDBJ databases">
        <authorList>
            <person name="Sun Q."/>
            <person name="Zhou Y."/>
        </authorList>
    </citation>
    <scope>NUCLEOTIDE SEQUENCE</scope>
    <source>
        <strain evidence="1">CGMCC 4.7312</strain>
    </source>
</reference>
<keyword evidence="2" id="KW-1185">Reference proteome</keyword>
<dbReference type="EMBL" id="BMNB01000003">
    <property type="protein sequence ID" value="GGM26894.1"/>
    <property type="molecule type" value="Genomic_DNA"/>
</dbReference>
<accession>A0A917TKV2</accession>
<protein>
    <submittedName>
        <fullName evidence="1">Uncharacterized protein</fullName>
    </submittedName>
</protein>
<dbReference type="AlphaFoldDB" id="A0A917TKV2"/>